<dbReference type="Proteomes" id="UP001604336">
    <property type="component" value="Unassembled WGS sequence"/>
</dbReference>
<feature type="region of interest" description="Disordered" evidence="1">
    <location>
        <begin position="124"/>
        <end position="154"/>
    </location>
</feature>
<dbReference type="PANTHER" id="PTHR23074">
    <property type="entry name" value="AAA DOMAIN-CONTAINING"/>
    <property type="match status" value="1"/>
</dbReference>
<evidence type="ECO:0000256" key="1">
    <source>
        <dbReference type="SAM" id="MobiDB-lite"/>
    </source>
</evidence>
<dbReference type="InterPro" id="IPR050304">
    <property type="entry name" value="MT-severing_AAA_ATPase"/>
</dbReference>
<reference evidence="3" key="1">
    <citation type="submission" date="2024-07" db="EMBL/GenBank/DDBJ databases">
        <title>Two chromosome-level genome assemblies of Korean endemic species Abeliophyllum distichum and Forsythia ovata (Oleaceae).</title>
        <authorList>
            <person name="Jang H."/>
        </authorList>
    </citation>
    <scope>NUCLEOTIDE SEQUENCE [LARGE SCALE GENOMIC DNA]</scope>
</reference>
<accession>A0ABD1PQ76</accession>
<feature type="region of interest" description="Disordered" evidence="1">
    <location>
        <begin position="44"/>
        <end position="64"/>
    </location>
</feature>
<keyword evidence="3" id="KW-1185">Reference proteome</keyword>
<name>A0ABD1PQ76_9LAMI</name>
<comment type="caution">
    <text evidence="2">The sequence shown here is derived from an EMBL/GenBank/DDBJ whole genome shotgun (WGS) entry which is preliminary data.</text>
</comment>
<organism evidence="2 3">
    <name type="scientific">Abeliophyllum distichum</name>
    <dbReference type="NCBI Taxonomy" id="126358"/>
    <lineage>
        <taxon>Eukaryota</taxon>
        <taxon>Viridiplantae</taxon>
        <taxon>Streptophyta</taxon>
        <taxon>Embryophyta</taxon>
        <taxon>Tracheophyta</taxon>
        <taxon>Spermatophyta</taxon>
        <taxon>Magnoliopsida</taxon>
        <taxon>eudicotyledons</taxon>
        <taxon>Gunneridae</taxon>
        <taxon>Pentapetalae</taxon>
        <taxon>asterids</taxon>
        <taxon>lamiids</taxon>
        <taxon>Lamiales</taxon>
        <taxon>Oleaceae</taxon>
        <taxon>Forsythieae</taxon>
        <taxon>Abeliophyllum</taxon>
    </lineage>
</organism>
<dbReference type="PANTHER" id="PTHR23074:SF159">
    <property type="entry name" value="PROTEIN SUPPRESSOR OF K(+) TRANSPORT GROWTH DEFECT 1"/>
    <property type="match status" value="1"/>
</dbReference>
<proteinExistence type="predicted"/>
<gene>
    <name evidence="2" type="ORF">Adt_41399</name>
</gene>
<evidence type="ECO:0000313" key="3">
    <source>
        <dbReference type="Proteomes" id="UP001604336"/>
    </source>
</evidence>
<evidence type="ECO:0000313" key="2">
    <source>
        <dbReference type="EMBL" id="KAL2465548.1"/>
    </source>
</evidence>
<sequence length="197" mass="21312">MECYQLKSVQEGGGGFVIASTIEYNLRVVVVSLMRAQLHRGGASAIKQERHEQGPDDVVSVEEDLGGNDERKAAMSRNRVERFSLMPTEGFLGEEDTGEGLSSELKIDGSQGQALAGGCRRARVSNGDAAVATRPKTKPKDGNDGEDVDKEKLRSGLNSAIIREKPNIKWNDVAGLESAKQLLPEAVILPDHLLDFP</sequence>
<dbReference type="EMBL" id="JBFOLK010000013">
    <property type="protein sequence ID" value="KAL2465548.1"/>
    <property type="molecule type" value="Genomic_DNA"/>
</dbReference>
<feature type="compositionally biased region" description="Basic and acidic residues" evidence="1">
    <location>
        <begin position="138"/>
        <end position="154"/>
    </location>
</feature>
<protein>
    <submittedName>
        <fullName evidence="2">MIT domain-containing protein</fullName>
    </submittedName>
</protein>
<dbReference type="AlphaFoldDB" id="A0ABD1PQ76"/>